<evidence type="ECO:0000313" key="2">
    <source>
        <dbReference type="Proteomes" id="UP000324222"/>
    </source>
</evidence>
<reference evidence="1 2" key="1">
    <citation type="submission" date="2019-05" db="EMBL/GenBank/DDBJ databases">
        <title>Another draft genome of Portunus trituberculatus and its Hox gene families provides insights of decapod evolution.</title>
        <authorList>
            <person name="Jeong J.-H."/>
            <person name="Song I."/>
            <person name="Kim S."/>
            <person name="Choi T."/>
            <person name="Kim D."/>
            <person name="Ryu S."/>
            <person name="Kim W."/>
        </authorList>
    </citation>
    <scope>NUCLEOTIDE SEQUENCE [LARGE SCALE GENOMIC DNA]</scope>
    <source>
        <tissue evidence="1">Muscle</tissue>
    </source>
</reference>
<proteinExistence type="predicted"/>
<evidence type="ECO:0000313" key="1">
    <source>
        <dbReference type="EMBL" id="MPC69137.1"/>
    </source>
</evidence>
<dbReference type="AlphaFoldDB" id="A0A5B7HIQ5"/>
<name>A0A5B7HIQ5_PORTR</name>
<accession>A0A5B7HIQ5</accession>
<comment type="caution">
    <text evidence="1">The sequence shown here is derived from an EMBL/GenBank/DDBJ whole genome shotgun (WGS) entry which is preliminary data.</text>
</comment>
<protein>
    <submittedName>
        <fullName evidence="1">Uncharacterized protein</fullName>
    </submittedName>
</protein>
<dbReference type="EMBL" id="VSRR010028931">
    <property type="protein sequence ID" value="MPC69137.1"/>
    <property type="molecule type" value="Genomic_DNA"/>
</dbReference>
<dbReference type="Proteomes" id="UP000324222">
    <property type="component" value="Unassembled WGS sequence"/>
</dbReference>
<gene>
    <name evidence="1" type="ORF">E2C01_063352</name>
</gene>
<sequence>MITVAIGALHHHRYADSKPLAPPLKTVRGKPERHTAVRTTKLGCRASLCGVPPGDAGWRSCEWLRDHIPGPRYVRGGEGGPPH</sequence>
<organism evidence="1 2">
    <name type="scientific">Portunus trituberculatus</name>
    <name type="common">Swimming crab</name>
    <name type="synonym">Neptunus trituberculatus</name>
    <dbReference type="NCBI Taxonomy" id="210409"/>
    <lineage>
        <taxon>Eukaryota</taxon>
        <taxon>Metazoa</taxon>
        <taxon>Ecdysozoa</taxon>
        <taxon>Arthropoda</taxon>
        <taxon>Crustacea</taxon>
        <taxon>Multicrustacea</taxon>
        <taxon>Malacostraca</taxon>
        <taxon>Eumalacostraca</taxon>
        <taxon>Eucarida</taxon>
        <taxon>Decapoda</taxon>
        <taxon>Pleocyemata</taxon>
        <taxon>Brachyura</taxon>
        <taxon>Eubrachyura</taxon>
        <taxon>Portunoidea</taxon>
        <taxon>Portunidae</taxon>
        <taxon>Portuninae</taxon>
        <taxon>Portunus</taxon>
    </lineage>
</organism>
<keyword evidence="2" id="KW-1185">Reference proteome</keyword>